<dbReference type="EMBL" id="MASW01000006">
    <property type="protein sequence ID" value="PXY20673.1"/>
    <property type="molecule type" value="Genomic_DNA"/>
</dbReference>
<dbReference type="InterPro" id="IPR022029">
    <property type="entry name" value="YoaR-like_PG-bd"/>
</dbReference>
<dbReference type="InterPro" id="IPR052913">
    <property type="entry name" value="Glycopeptide_resist_protein"/>
</dbReference>
<dbReference type="InterPro" id="IPR007391">
    <property type="entry name" value="Vancomycin_resist_VanW"/>
</dbReference>
<organism evidence="3 4">
    <name type="scientific">Prauserella muralis</name>
    <dbReference type="NCBI Taxonomy" id="588067"/>
    <lineage>
        <taxon>Bacteria</taxon>
        <taxon>Bacillati</taxon>
        <taxon>Actinomycetota</taxon>
        <taxon>Actinomycetes</taxon>
        <taxon>Pseudonocardiales</taxon>
        <taxon>Pseudonocardiaceae</taxon>
        <taxon>Prauserella</taxon>
    </lineage>
</organism>
<sequence>MPHDQQWPESHAEQTDVLPAVPAHPGPGAAEHSTETTQYIAETARHDEPTRYTAAAHHPEAAAETTQYLGAQQGAADVPTERIAEHPGNTGGEPGDGTPGRNLRKPALIAAGVFGALVLAYGADLLVTSGDVPRGVTVAGVEVGGLSHSQAEDRLRQEIEPRMNQPVSYTAGDVRDSFDPKAAGLALDWPSTLEQAGDQPLNPITRITSFFTTREVGVVTQAEPNQLENAMAALQEKIDHEPVEGNVVFEGARPVPVEPKDGQQLDVERAQAIVLDQWAAGRQLTLPVKRTPVTITSDAVKTALEQVAQPAVSAPVVVHGEGADGTLEPEEIAAGLHFKAENGALVPEIDRKKIVAGVGPELAHTEKEGKDAEIVFEGGQPTVVPSEDGNKIRWDVTLKPLLDVLKRQDNRELTATYVKRPAKITTEDANKLGIKEVIGEFTTGGFASDSGVNIRQVAAEVDGAIVKPGETFSLNGHTGPRTEAQGYIPAGIIEDGAPGKAVGGGISQFATTLYNAAYFAGMTDAGHQEHSYYISRYPEGREATVFQSPDGASIIDLKFTNDSPTGVAIQTIWTPSDITVRLWGTTQYEVESVTGPRTNFVQPEVTQGPRGECSPSEGAPGFTVTNTRILKDPNTGAVVRQEPRTVRYNPQNKVVCGGRGGD</sequence>
<gene>
    <name evidence="3" type="ORF">BAY60_24350</name>
</gene>
<dbReference type="Proteomes" id="UP000249915">
    <property type="component" value="Unassembled WGS sequence"/>
</dbReference>
<feature type="compositionally biased region" description="Gly residues" evidence="1">
    <location>
        <begin position="89"/>
        <end position="98"/>
    </location>
</feature>
<dbReference type="Pfam" id="PF12229">
    <property type="entry name" value="PG_binding_4"/>
    <property type="match status" value="1"/>
</dbReference>
<dbReference type="OrthoDB" id="9813301at2"/>
<feature type="domain" description="YoaR-like putative peptidoglycan binding" evidence="2">
    <location>
        <begin position="338"/>
        <end position="413"/>
    </location>
</feature>
<keyword evidence="4" id="KW-1185">Reference proteome</keyword>
<feature type="region of interest" description="Disordered" evidence="1">
    <location>
        <begin position="82"/>
        <end position="103"/>
    </location>
</feature>
<dbReference type="PANTHER" id="PTHR35788">
    <property type="entry name" value="EXPORTED PROTEIN-RELATED"/>
    <property type="match status" value="1"/>
</dbReference>
<evidence type="ECO:0000256" key="1">
    <source>
        <dbReference type="SAM" id="MobiDB-lite"/>
    </source>
</evidence>
<dbReference type="RefSeq" id="WP_112283644.1">
    <property type="nucleotide sequence ID" value="NZ_MASW01000006.1"/>
</dbReference>
<accession>A0A2V4AL13</accession>
<evidence type="ECO:0000259" key="2">
    <source>
        <dbReference type="Pfam" id="PF12229"/>
    </source>
</evidence>
<evidence type="ECO:0000313" key="4">
    <source>
        <dbReference type="Proteomes" id="UP000249915"/>
    </source>
</evidence>
<dbReference type="Pfam" id="PF04294">
    <property type="entry name" value="VanW"/>
    <property type="match status" value="1"/>
</dbReference>
<dbReference type="AlphaFoldDB" id="A0A2V4AL13"/>
<protein>
    <submittedName>
        <fullName evidence="3">Vanomycin resistance protein VanB</fullName>
    </submittedName>
</protein>
<name>A0A2V4AL13_9PSEU</name>
<proteinExistence type="predicted"/>
<reference evidence="3 4" key="1">
    <citation type="submission" date="2016-07" db="EMBL/GenBank/DDBJ databases">
        <title>Draft genome sequence of Prauserella muralis DSM 45305, isolated from a mould-covered wall in an indoor environment.</title>
        <authorList>
            <person name="Ruckert C."/>
            <person name="Albersmeier A."/>
            <person name="Jiang C.-L."/>
            <person name="Jiang Y."/>
            <person name="Kalinowski J."/>
            <person name="Schneider O."/>
            <person name="Winkler A."/>
            <person name="Zotchev S.B."/>
        </authorList>
    </citation>
    <scope>NUCLEOTIDE SEQUENCE [LARGE SCALE GENOMIC DNA]</scope>
    <source>
        <strain evidence="3 4">DSM 45305</strain>
    </source>
</reference>
<dbReference type="PANTHER" id="PTHR35788:SF1">
    <property type="entry name" value="EXPORTED PROTEIN"/>
    <property type="match status" value="1"/>
</dbReference>
<feature type="compositionally biased region" description="Low complexity" evidence="1">
    <location>
        <begin position="19"/>
        <end position="30"/>
    </location>
</feature>
<comment type="caution">
    <text evidence="3">The sequence shown here is derived from an EMBL/GenBank/DDBJ whole genome shotgun (WGS) entry which is preliminary data.</text>
</comment>
<feature type="region of interest" description="Disordered" evidence="1">
    <location>
        <begin position="1"/>
        <end position="36"/>
    </location>
</feature>
<evidence type="ECO:0000313" key="3">
    <source>
        <dbReference type="EMBL" id="PXY20673.1"/>
    </source>
</evidence>